<dbReference type="AlphaFoldDB" id="A0A1N7S0A6"/>
<reference evidence="2" key="1">
    <citation type="submission" date="2016-12" db="EMBL/GenBank/DDBJ databases">
        <authorList>
            <person name="Moulin L."/>
        </authorList>
    </citation>
    <scope>NUCLEOTIDE SEQUENCE [LARGE SCALE GENOMIC DNA]</scope>
    <source>
        <strain evidence="2">STM 7183</strain>
    </source>
</reference>
<dbReference type="EMBL" id="CYGY02000025">
    <property type="protein sequence ID" value="SIT40830.1"/>
    <property type="molecule type" value="Genomic_DNA"/>
</dbReference>
<proteinExistence type="predicted"/>
<evidence type="ECO:0000313" key="2">
    <source>
        <dbReference type="EMBL" id="SIT40830.1"/>
    </source>
</evidence>
<sequence>MWVIVRVTRLGATNTERESQPGEWTEARRVGEPDSPALAITATRMRIISIPTFTSATMRARP</sequence>
<evidence type="ECO:0000313" key="3">
    <source>
        <dbReference type="Proteomes" id="UP000195569"/>
    </source>
</evidence>
<accession>A0A1N7S0A6</accession>
<keyword evidence="3" id="KW-1185">Reference proteome</keyword>
<name>A0A1N7S0A6_9BURK</name>
<organism evidence="2 3">
    <name type="scientific">Paraburkholderia piptadeniae</name>
    <dbReference type="NCBI Taxonomy" id="1701573"/>
    <lineage>
        <taxon>Bacteria</taxon>
        <taxon>Pseudomonadati</taxon>
        <taxon>Pseudomonadota</taxon>
        <taxon>Betaproteobacteria</taxon>
        <taxon>Burkholderiales</taxon>
        <taxon>Burkholderiaceae</taxon>
        <taxon>Paraburkholderia</taxon>
    </lineage>
</organism>
<gene>
    <name evidence="2" type="ORF">BN2476_250089</name>
</gene>
<comment type="caution">
    <text evidence="2">The sequence shown here is derived from an EMBL/GenBank/DDBJ whole genome shotgun (WGS) entry which is preliminary data.</text>
</comment>
<feature type="region of interest" description="Disordered" evidence="1">
    <location>
        <begin position="14"/>
        <end position="35"/>
    </location>
</feature>
<protein>
    <submittedName>
        <fullName evidence="2">Uncharacterized protein</fullName>
    </submittedName>
</protein>
<feature type="compositionally biased region" description="Basic and acidic residues" evidence="1">
    <location>
        <begin position="15"/>
        <end position="32"/>
    </location>
</feature>
<evidence type="ECO:0000256" key="1">
    <source>
        <dbReference type="SAM" id="MobiDB-lite"/>
    </source>
</evidence>
<dbReference type="Proteomes" id="UP000195569">
    <property type="component" value="Unassembled WGS sequence"/>
</dbReference>